<feature type="region of interest" description="Disordered" evidence="1">
    <location>
        <begin position="450"/>
        <end position="470"/>
    </location>
</feature>
<feature type="region of interest" description="Disordered" evidence="1">
    <location>
        <begin position="225"/>
        <end position="260"/>
    </location>
</feature>
<dbReference type="InterPro" id="IPR029058">
    <property type="entry name" value="AB_hydrolase_fold"/>
</dbReference>
<name>C5G0T4_ARTOC</name>
<evidence type="ECO:0000313" key="2">
    <source>
        <dbReference type="EMBL" id="EEQ35737.1"/>
    </source>
</evidence>
<dbReference type="EMBL" id="DS995709">
    <property type="protein sequence ID" value="EEQ35737.1"/>
    <property type="molecule type" value="Genomic_DNA"/>
</dbReference>
<feature type="compositionally biased region" description="Acidic residues" evidence="1">
    <location>
        <begin position="227"/>
        <end position="237"/>
    </location>
</feature>
<dbReference type="OrthoDB" id="5396420at2759"/>
<organism evidence="2 3">
    <name type="scientific">Arthroderma otae (strain ATCC MYA-4605 / CBS 113480)</name>
    <name type="common">Microsporum canis</name>
    <dbReference type="NCBI Taxonomy" id="554155"/>
    <lineage>
        <taxon>Eukaryota</taxon>
        <taxon>Fungi</taxon>
        <taxon>Dikarya</taxon>
        <taxon>Ascomycota</taxon>
        <taxon>Pezizomycotina</taxon>
        <taxon>Eurotiomycetes</taxon>
        <taxon>Eurotiomycetidae</taxon>
        <taxon>Onygenales</taxon>
        <taxon>Arthrodermataceae</taxon>
        <taxon>Microsporum</taxon>
    </lineage>
</organism>
<dbReference type="VEuPathDB" id="FungiDB:MCYG_08556"/>
<proteinExistence type="predicted"/>
<evidence type="ECO:0008006" key="4">
    <source>
        <dbReference type="Google" id="ProtNLM"/>
    </source>
</evidence>
<reference evidence="3" key="1">
    <citation type="journal article" date="2012" name="MBio">
        <title>Comparative genome analysis of Trichophyton rubrum and related dermatophytes reveals candidate genes involved in infection.</title>
        <authorList>
            <person name="Martinez D.A."/>
            <person name="Oliver B.G."/>
            <person name="Graeser Y."/>
            <person name="Goldberg J.M."/>
            <person name="Li W."/>
            <person name="Martinez-Rossi N.M."/>
            <person name="Monod M."/>
            <person name="Shelest E."/>
            <person name="Barton R.C."/>
            <person name="Birch E."/>
            <person name="Brakhage A.A."/>
            <person name="Chen Z."/>
            <person name="Gurr S.J."/>
            <person name="Heiman D."/>
            <person name="Heitman J."/>
            <person name="Kosti I."/>
            <person name="Rossi A."/>
            <person name="Saif S."/>
            <person name="Samalova M."/>
            <person name="Saunders C.W."/>
            <person name="Shea T."/>
            <person name="Summerbell R.C."/>
            <person name="Xu J."/>
            <person name="Young S."/>
            <person name="Zeng Q."/>
            <person name="Birren B.W."/>
            <person name="Cuomo C.A."/>
            <person name="White T.C."/>
        </authorList>
    </citation>
    <scope>NUCLEOTIDE SEQUENCE [LARGE SCALE GENOMIC DNA]</scope>
    <source>
        <strain evidence="3">ATCC MYA-4605 / CBS 113480</strain>
    </source>
</reference>
<evidence type="ECO:0000313" key="3">
    <source>
        <dbReference type="Proteomes" id="UP000002035"/>
    </source>
</evidence>
<dbReference type="RefSeq" id="XP_002842725.1">
    <property type="nucleotide sequence ID" value="XM_002842679.1"/>
</dbReference>
<accession>C5G0T4</accession>
<evidence type="ECO:0000256" key="1">
    <source>
        <dbReference type="SAM" id="MobiDB-lite"/>
    </source>
</evidence>
<dbReference type="AlphaFoldDB" id="C5G0T4"/>
<dbReference type="GeneID" id="9223942"/>
<dbReference type="eggNOG" id="ENOG502ST7S">
    <property type="taxonomic scope" value="Eukaryota"/>
</dbReference>
<dbReference type="Gene3D" id="3.40.50.1820">
    <property type="entry name" value="alpha/beta hydrolase"/>
    <property type="match status" value="1"/>
</dbReference>
<gene>
    <name evidence="2" type="ORF">MCYG_08556</name>
</gene>
<feature type="region of interest" description="Disordered" evidence="1">
    <location>
        <begin position="331"/>
        <end position="354"/>
    </location>
</feature>
<dbReference type="Proteomes" id="UP000002035">
    <property type="component" value="Unassembled WGS sequence"/>
</dbReference>
<keyword evidence="3" id="KW-1185">Reference proteome</keyword>
<dbReference type="STRING" id="554155.C5G0T4"/>
<sequence length="571" mass="62901">MRPSVISASTAFLFLHKNRIILSRHIKRSLSNAAASYLRENVVQVPVGSSGNITLTVLSPIEKPGPDLSNLIVYLPPGPLFDTSRYRRAYGSSSTRRHSSGVSKKGSSSLLPEESLAITTLSTTVAVKYRLGRVQVDGKQKTYRYPTPVHDTLAGLDWAMNEFQPDNVFVFGRHIGGSLAIMLALTEARGLKAVAAEEPVCDWVGLDDYCITDIETDGKLRAAPYAEESEIEQDNEADTSPNARKRGRKKKEPIPTPSDLVPLLDARRRLFPTPEKYFDAFASPTLFLRTSGKYIPLTFPVYLTGPEYPSPVLKRQPKTEADALYMTDLLSSSPARSSSSGSTCEGSEVAASEPPLTSLIKPVRKRKVLSRWPPSGLDYGLEAYESKNRWVKREETVLPDVRIFVHDQDAQAARMENQGNATNSGEGSGGDEGLSAQMQAAKLNDVHNEHGMTTQSLPSERKPRSSTRFRGSLRNIGRISGDTVLTRQGKEMVSLMHNACFWGREKGAAERCVKLVPIAAHDRSQIPRPTDSELHTVDATTDLDSISQQSHPVEVQAGRHFMDLLRNDTSE</sequence>
<dbReference type="OMA" id="AAIDPIC"/>
<protein>
    <recommendedName>
        <fullName evidence="4">Alpha/beta hydrolase fold-3 domain-containing protein</fullName>
    </recommendedName>
</protein>
<dbReference type="HOGENOM" id="CLU_021214_1_0_1"/>
<feature type="compositionally biased region" description="Low complexity" evidence="1">
    <location>
        <begin position="331"/>
        <end position="348"/>
    </location>
</feature>
<dbReference type="SUPFAM" id="SSF53474">
    <property type="entry name" value="alpha/beta-Hydrolases"/>
    <property type="match status" value="1"/>
</dbReference>